<proteinExistence type="predicted"/>
<protein>
    <submittedName>
        <fullName evidence="2">RNA polymerase sigma factor</fullName>
    </submittedName>
</protein>
<gene>
    <name evidence="2" type="ORF">JCM21738_4058</name>
</gene>
<evidence type="ECO:0000313" key="2">
    <source>
        <dbReference type="EMBL" id="GAE47111.1"/>
    </source>
</evidence>
<feature type="domain" description="RNA polymerase sigma factor 70 region 4 type 2" evidence="1">
    <location>
        <begin position="155"/>
        <end position="206"/>
    </location>
</feature>
<dbReference type="Gene3D" id="1.20.140.160">
    <property type="match status" value="1"/>
</dbReference>
<dbReference type="EMBL" id="BAUW01000064">
    <property type="protein sequence ID" value="GAE47111.1"/>
    <property type="molecule type" value="Genomic_DNA"/>
</dbReference>
<reference evidence="2 3" key="1">
    <citation type="submission" date="2013-12" db="EMBL/GenBank/DDBJ databases">
        <title>NBRP : Genome information of microbial organism related human and environment.</title>
        <authorList>
            <person name="Hattori M."/>
            <person name="Oshima K."/>
            <person name="Inaba H."/>
            <person name="Suda W."/>
            <person name="Sakamoto M."/>
            <person name="Iino T."/>
            <person name="Kitahara M."/>
            <person name="Oshida Y."/>
            <person name="Iida T."/>
            <person name="Kudo T."/>
            <person name="Itoh T."/>
            <person name="Ahmed I."/>
            <person name="Ohkuma M."/>
        </authorList>
    </citation>
    <scope>NUCLEOTIDE SEQUENCE [LARGE SCALE GENOMIC DNA]</scope>
    <source>
        <strain evidence="2 3">JCM 21738</strain>
    </source>
</reference>
<dbReference type="InterPro" id="IPR013249">
    <property type="entry name" value="RNA_pol_sigma70_r4_t2"/>
</dbReference>
<comment type="caution">
    <text evidence="2">The sequence shown here is derived from an EMBL/GenBank/DDBJ whole genome shotgun (WGS) entry which is preliminary data.</text>
</comment>
<organism evidence="2 3">
    <name type="scientific">Mesobacillus boroniphilus JCM 21738</name>
    <dbReference type="NCBI Taxonomy" id="1294265"/>
    <lineage>
        <taxon>Bacteria</taxon>
        <taxon>Bacillati</taxon>
        <taxon>Bacillota</taxon>
        <taxon>Bacilli</taxon>
        <taxon>Bacillales</taxon>
        <taxon>Bacillaceae</taxon>
        <taxon>Mesobacillus</taxon>
    </lineage>
</organism>
<sequence length="211" mass="25164">MMKKHNAKESEDVNGCRRATLLKIKERLPVILQDPIVQEFLRDEESKAALDHALETLQDKDINKLDEHFKEFYRLNRALRYLTGLIKRYAIDYDKRVKLRNFRYQLIVDKPMSNGRGESNSTMLDMLENSNKTPEQFLMLKENEQRKLFAMENHKLSDAIELLEPKQHQILYLYYAQGFTNKEIGKAFRQTEQNISYWHKKTLKQLEKVLV</sequence>
<dbReference type="eggNOG" id="COG1191">
    <property type="taxonomic scope" value="Bacteria"/>
</dbReference>
<dbReference type="Proteomes" id="UP000018949">
    <property type="component" value="Unassembled WGS sequence"/>
</dbReference>
<dbReference type="NCBIfam" id="TIGR02937">
    <property type="entry name" value="sigma70-ECF"/>
    <property type="match status" value="1"/>
</dbReference>
<dbReference type="InterPro" id="IPR014284">
    <property type="entry name" value="RNA_pol_sigma-70_dom"/>
</dbReference>
<keyword evidence="3" id="KW-1185">Reference proteome</keyword>
<dbReference type="InterPro" id="IPR013324">
    <property type="entry name" value="RNA_pol_sigma_r3/r4-like"/>
</dbReference>
<accession>W4RS22</accession>
<dbReference type="GO" id="GO:0003677">
    <property type="term" value="F:DNA binding"/>
    <property type="evidence" value="ECO:0007669"/>
    <property type="project" value="InterPro"/>
</dbReference>
<dbReference type="Pfam" id="PF08281">
    <property type="entry name" value="Sigma70_r4_2"/>
    <property type="match status" value="1"/>
</dbReference>
<dbReference type="SUPFAM" id="SSF88659">
    <property type="entry name" value="Sigma3 and sigma4 domains of RNA polymerase sigma factors"/>
    <property type="match status" value="1"/>
</dbReference>
<dbReference type="GO" id="GO:0016987">
    <property type="term" value="F:sigma factor activity"/>
    <property type="evidence" value="ECO:0007669"/>
    <property type="project" value="InterPro"/>
</dbReference>
<evidence type="ECO:0000259" key="1">
    <source>
        <dbReference type="Pfam" id="PF08281"/>
    </source>
</evidence>
<dbReference type="AlphaFoldDB" id="W4RS22"/>
<dbReference type="RefSeq" id="WP_081742144.1">
    <property type="nucleotide sequence ID" value="NZ_BAUW01000064.1"/>
</dbReference>
<name>W4RS22_9BACI</name>
<dbReference type="GO" id="GO:0006352">
    <property type="term" value="P:DNA-templated transcription initiation"/>
    <property type="evidence" value="ECO:0007669"/>
    <property type="project" value="InterPro"/>
</dbReference>
<evidence type="ECO:0000313" key="3">
    <source>
        <dbReference type="Proteomes" id="UP000018949"/>
    </source>
</evidence>